<reference evidence="6" key="2">
    <citation type="submission" date="2021-02" db="EMBL/GenBank/DDBJ databases">
        <authorList>
            <person name="Kimball J.A."/>
            <person name="Haas M.W."/>
            <person name="Macchietto M."/>
            <person name="Kono T."/>
            <person name="Duquette J."/>
            <person name="Shao M."/>
        </authorList>
    </citation>
    <scope>NUCLEOTIDE SEQUENCE</scope>
    <source>
        <tissue evidence="6">Fresh leaf tissue</tissue>
    </source>
</reference>
<gene>
    <name evidence="6" type="ORF">GUJ93_ZPchr0012g20545</name>
</gene>
<evidence type="ECO:0000259" key="5">
    <source>
        <dbReference type="PROSITE" id="PS51320"/>
    </source>
</evidence>
<evidence type="ECO:0000313" key="7">
    <source>
        <dbReference type="Proteomes" id="UP000729402"/>
    </source>
</evidence>
<evidence type="ECO:0000256" key="1">
    <source>
        <dbReference type="ARBA" id="ARBA00008614"/>
    </source>
</evidence>
<dbReference type="PANTHER" id="PTHR33077:SF90">
    <property type="entry name" value="PROTEIN TIFY 7"/>
    <property type="match status" value="1"/>
</dbReference>
<keyword evidence="4" id="KW-1184">Jasmonic acid signaling pathway</keyword>
<comment type="subcellular location">
    <subcellularLocation>
        <location evidence="4">Nucleus</location>
    </subcellularLocation>
</comment>
<dbReference type="GO" id="GO:0009611">
    <property type="term" value="P:response to wounding"/>
    <property type="evidence" value="ECO:0007669"/>
    <property type="project" value="UniProtKB-UniRule"/>
</dbReference>
<dbReference type="Pfam" id="PF06200">
    <property type="entry name" value="tify"/>
    <property type="match status" value="1"/>
</dbReference>
<accession>A0A8J5WU78</accession>
<dbReference type="PROSITE" id="PS51320">
    <property type="entry name" value="TIFY"/>
    <property type="match status" value="1"/>
</dbReference>
<dbReference type="OrthoDB" id="649989at2759"/>
<feature type="domain" description="Tify" evidence="5">
    <location>
        <begin position="1"/>
        <end position="32"/>
    </location>
</feature>
<evidence type="ECO:0000256" key="2">
    <source>
        <dbReference type="ARBA" id="ARBA00023015"/>
    </source>
</evidence>
<evidence type="ECO:0000256" key="4">
    <source>
        <dbReference type="RuleBase" id="RU369065"/>
    </source>
</evidence>
<dbReference type="Proteomes" id="UP000729402">
    <property type="component" value="Unassembled WGS sequence"/>
</dbReference>
<keyword evidence="3" id="KW-0804">Transcription</keyword>
<protein>
    <recommendedName>
        <fullName evidence="4">Protein TIFY</fullName>
    </recommendedName>
    <alternativeName>
        <fullName evidence="4">Jasmonate ZIM domain-containing protein</fullName>
    </alternativeName>
</protein>
<proteinExistence type="inferred from homology"/>
<organism evidence="6 7">
    <name type="scientific">Zizania palustris</name>
    <name type="common">Northern wild rice</name>
    <dbReference type="NCBI Taxonomy" id="103762"/>
    <lineage>
        <taxon>Eukaryota</taxon>
        <taxon>Viridiplantae</taxon>
        <taxon>Streptophyta</taxon>
        <taxon>Embryophyta</taxon>
        <taxon>Tracheophyta</taxon>
        <taxon>Spermatophyta</taxon>
        <taxon>Magnoliopsida</taxon>
        <taxon>Liliopsida</taxon>
        <taxon>Poales</taxon>
        <taxon>Poaceae</taxon>
        <taxon>BOP clade</taxon>
        <taxon>Oryzoideae</taxon>
        <taxon>Oryzeae</taxon>
        <taxon>Zizaniinae</taxon>
        <taxon>Zizania</taxon>
    </lineage>
</organism>
<comment type="domain">
    <text evidence="4">The jas domain is required for interaction with COI1.</text>
</comment>
<sequence length="78" mass="8821">MTQLTIFYADSVNAFNNISPEKAQEIMFLASRGSLPNSSITVARMPEALALAPAKLCLKLRRRQLPDSWRNERERKGT</sequence>
<dbReference type="InterPro" id="IPR040390">
    <property type="entry name" value="TIFY/JAZ"/>
</dbReference>
<name>A0A8J5WU78_ZIZPA</name>
<dbReference type="InterPro" id="IPR010399">
    <property type="entry name" value="Tify_dom"/>
</dbReference>
<dbReference type="SMART" id="SM00979">
    <property type="entry name" value="TIFY"/>
    <property type="match status" value="1"/>
</dbReference>
<evidence type="ECO:0000256" key="3">
    <source>
        <dbReference type="ARBA" id="ARBA00023163"/>
    </source>
</evidence>
<dbReference type="GO" id="GO:0031347">
    <property type="term" value="P:regulation of defense response"/>
    <property type="evidence" value="ECO:0007669"/>
    <property type="project" value="UniProtKB-UniRule"/>
</dbReference>
<keyword evidence="2" id="KW-0805">Transcription regulation</keyword>
<comment type="similarity">
    <text evidence="1 4">Belongs to the TIFY/JAZ family.</text>
</comment>
<dbReference type="EMBL" id="JAAALK010000080">
    <property type="protein sequence ID" value="KAG8095289.1"/>
    <property type="molecule type" value="Genomic_DNA"/>
</dbReference>
<dbReference type="PANTHER" id="PTHR33077">
    <property type="entry name" value="PROTEIN TIFY 4A-RELATED-RELATED"/>
    <property type="match status" value="1"/>
</dbReference>
<comment type="caution">
    <text evidence="6">The sequence shown here is derived from an EMBL/GenBank/DDBJ whole genome shotgun (WGS) entry which is preliminary data.</text>
</comment>
<reference evidence="6" key="1">
    <citation type="journal article" date="2021" name="bioRxiv">
        <title>Whole Genome Assembly and Annotation of Northern Wild Rice, Zizania palustris L., Supports a Whole Genome Duplication in the Zizania Genus.</title>
        <authorList>
            <person name="Haas M."/>
            <person name="Kono T."/>
            <person name="Macchietto M."/>
            <person name="Millas R."/>
            <person name="McGilp L."/>
            <person name="Shao M."/>
            <person name="Duquette J."/>
            <person name="Hirsch C.N."/>
            <person name="Kimball J."/>
        </authorList>
    </citation>
    <scope>NUCLEOTIDE SEQUENCE</scope>
    <source>
        <tissue evidence="6">Fresh leaf tissue</tissue>
    </source>
</reference>
<dbReference type="GO" id="GO:0005634">
    <property type="term" value="C:nucleus"/>
    <property type="evidence" value="ECO:0007669"/>
    <property type="project" value="UniProtKB-SubCell"/>
</dbReference>
<comment type="function">
    <text evidence="4">Repressor of jasmonate responses.</text>
</comment>
<keyword evidence="4" id="KW-0539">Nucleus</keyword>
<dbReference type="AlphaFoldDB" id="A0A8J5WU78"/>
<evidence type="ECO:0000313" key="6">
    <source>
        <dbReference type="EMBL" id="KAG8095289.1"/>
    </source>
</evidence>
<dbReference type="GO" id="GO:2000022">
    <property type="term" value="P:regulation of jasmonic acid mediated signaling pathway"/>
    <property type="evidence" value="ECO:0007669"/>
    <property type="project" value="UniProtKB-UniRule"/>
</dbReference>
<keyword evidence="7" id="KW-1185">Reference proteome</keyword>